<evidence type="ECO:0000313" key="4">
    <source>
        <dbReference type="Proteomes" id="UP000291981"/>
    </source>
</evidence>
<comment type="caution">
    <text evidence="3">The sequence shown here is derived from an EMBL/GenBank/DDBJ whole genome shotgun (WGS) entry which is preliminary data.</text>
</comment>
<accession>A0A4Q8QK45</accession>
<dbReference type="RefSeq" id="WP_130609721.1">
    <property type="nucleotide sequence ID" value="NZ_SGIU01000001.1"/>
</dbReference>
<feature type="chain" id="PRO_5020819946" description="Lipoprotein" evidence="2">
    <location>
        <begin position="19"/>
        <end position="129"/>
    </location>
</feature>
<name>A0A4Q8QK45_9FLAO</name>
<feature type="compositionally biased region" description="Low complexity" evidence="1">
    <location>
        <begin position="48"/>
        <end position="80"/>
    </location>
</feature>
<feature type="signal peptide" evidence="2">
    <location>
        <begin position="1"/>
        <end position="18"/>
    </location>
</feature>
<protein>
    <recommendedName>
        <fullName evidence="5">Lipoprotein</fullName>
    </recommendedName>
</protein>
<evidence type="ECO:0000256" key="2">
    <source>
        <dbReference type="SAM" id="SignalP"/>
    </source>
</evidence>
<feature type="compositionally biased region" description="Gly residues" evidence="1">
    <location>
        <begin position="81"/>
        <end position="90"/>
    </location>
</feature>
<dbReference type="AlphaFoldDB" id="A0A4Q8QK45"/>
<feature type="region of interest" description="Disordered" evidence="1">
    <location>
        <begin position="27"/>
        <end position="129"/>
    </location>
</feature>
<evidence type="ECO:0008006" key="5">
    <source>
        <dbReference type="Google" id="ProtNLM"/>
    </source>
</evidence>
<dbReference type="PROSITE" id="PS51257">
    <property type="entry name" value="PROKAR_LIPOPROTEIN"/>
    <property type="match status" value="1"/>
</dbReference>
<organism evidence="3 4">
    <name type="scientific">Flagellimonas allohymeniacidonis</name>
    <dbReference type="NCBI Taxonomy" id="2517819"/>
    <lineage>
        <taxon>Bacteria</taxon>
        <taxon>Pseudomonadati</taxon>
        <taxon>Bacteroidota</taxon>
        <taxon>Flavobacteriia</taxon>
        <taxon>Flavobacteriales</taxon>
        <taxon>Flavobacteriaceae</taxon>
        <taxon>Flagellimonas</taxon>
    </lineage>
</organism>
<gene>
    <name evidence="3" type="ORF">EW142_03520</name>
</gene>
<reference evidence="3 4" key="1">
    <citation type="submission" date="2019-02" db="EMBL/GenBank/DDBJ databases">
        <title>Draft genome sequence of Muricauda sp. 176CP4-71.</title>
        <authorList>
            <person name="Park J.-S."/>
        </authorList>
    </citation>
    <scope>NUCLEOTIDE SEQUENCE [LARGE SCALE GENOMIC DNA]</scope>
    <source>
        <strain evidence="3 4">176CP4-71</strain>
    </source>
</reference>
<evidence type="ECO:0000256" key="1">
    <source>
        <dbReference type="SAM" id="MobiDB-lite"/>
    </source>
</evidence>
<dbReference type="EMBL" id="SGIU01000001">
    <property type="protein sequence ID" value="TAI48879.1"/>
    <property type="molecule type" value="Genomic_DNA"/>
</dbReference>
<evidence type="ECO:0000313" key="3">
    <source>
        <dbReference type="EMBL" id="TAI48879.1"/>
    </source>
</evidence>
<keyword evidence="2" id="KW-0732">Signal</keyword>
<dbReference type="Proteomes" id="UP000291981">
    <property type="component" value="Unassembled WGS sequence"/>
</dbReference>
<proteinExistence type="predicted"/>
<keyword evidence="4" id="KW-1185">Reference proteome</keyword>
<sequence length="129" mass="13425">MKKLIYLFVLGFALTAMVSCSVESVGETESLQTFDEGVEANTRNNQWSNRSHSTASGGSSSRPNSMRSSVSGQSPMTSGSSGSGASGGSGRPMSAYSNASHGRPLTGIDMESTEATGNQMRPRTGMFGK</sequence>